<feature type="region of interest" description="Disordered" evidence="1">
    <location>
        <begin position="1"/>
        <end position="68"/>
    </location>
</feature>
<evidence type="ECO:0000256" key="1">
    <source>
        <dbReference type="SAM" id="MobiDB-lite"/>
    </source>
</evidence>
<proteinExistence type="predicted"/>
<dbReference type="AlphaFoldDB" id="A0A1Z4NC05"/>
<evidence type="ECO:0000313" key="2">
    <source>
        <dbReference type="EMBL" id="BAZ03258.1"/>
    </source>
</evidence>
<dbReference type="EMBL" id="AP018251">
    <property type="protein sequence ID" value="BAZ03258.1"/>
    <property type="molecule type" value="Genomic_DNA"/>
</dbReference>
<feature type="compositionally biased region" description="Low complexity" evidence="1">
    <location>
        <begin position="23"/>
        <end position="42"/>
    </location>
</feature>
<dbReference type="RefSeq" id="WP_096585476.1">
    <property type="nucleotide sequence ID" value="NZ_CAWNJS010000004.1"/>
</dbReference>
<gene>
    <name evidence="2" type="ORF">NIES37_72710</name>
</gene>
<sequence>MSSKFKGLLDAVKGREPEPEPEQPSQEPKTQLSEAQQSLELQPETVAEPQSEAKRGRPKGKRSDSNYEQVTAYIRKDTHTAVKIELLKESQNGQKREFSELIQELLDEWLKSRS</sequence>
<dbReference type="KEGG" id="ttq:NIES37_72710"/>
<feature type="compositionally biased region" description="Basic and acidic residues" evidence="1">
    <location>
        <begin position="51"/>
        <end position="65"/>
    </location>
</feature>
<reference evidence="2 3" key="1">
    <citation type="submission" date="2017-06" db="EMBL/GenBank/DDBJ databases">
        <title>Genome sequencing of cyanobaciteial culture collection at National Institute for Environmental Studies (NIES).</title>
        <authorList>
            <person name="Hirose Y."/>
            <person name="Shimura Y."/>
            <person name="Fujisawa T."/>
            <person name="Nakamura Y."/>
            <person name="Kawachi M."/>
        </authorList>
    </citation>
    <scope>NUCLEOTIDE SEQUENCE [LARGE SCALE GENOMIC DNA]</scope>
    <source>
        <strain evidence="2 3">NIES-37</strain>
        <plasmid evidence="3">Plasmid3 dna</plasmid>
    </source>
</reference>
<evidence type="ECO:0000313" key="3">
    <source>
        <dbReference type="Proteomes" id="UP000218785"/>
    </source>
</evidence>
<keyword evidence="3" id="KW-1185">Reference proteome</keyword>
<organism evidence="2 3">
    <name type="scientific">Tolypothrix tenuis PCC 7101</name>
    <dbReference type="NCBI Taxonomy" id="231146"/>
    <lineage>
        <taxon>Bacteria</taxon>
        <taxon>Bacillati</taxon>
        <taxon>Cyanobacteriota</taxon>
        <taxon>Cyanophyceae</taxon>
        <taxon>Nostocales</taxon>
        <taxon>Tolypothrichaceae</taxon>
        <taxon>Tolypothrix</taxon>
    </lineage>
</organism>
<dbReference type="Proteomes" id="UP000218785">
    <property type="component" value="Plasmid plasmid3"/>
</dbReference>
<accession>A0A1Z4NC05</accession>
<protein>
    <submittedName>
        <fullName evidence="2">Uncharacterized protein</fullName>
    </submittedName>
</protein>
<name>A0A1Z4NC05_9CYAN</name>
<geneLocation type="plasmid" evidence="3">
    <name>Plasmid3 dna</name>
</geneLocation>
<keyword evidence="2" id="KW-0614">Plasmid</keyword>